<dbReference type="Proteomes" id="UP000315440">
    <property type="component" value="Unassembled WGS sequence"/>
</dbReference>
<dbReference type="InterPro" id="IPR003362">
    <property type="entry name" value="Bact_transf"/>
</dbReference>
<dbReference type="RefSeq" id="WP_197525796.1">
    <property type="nucleotide sequence ID" value="NZ_SJPQ01000003.1"/>
</dbReference>
<dbReference type="Pfam" id="PF02397">
    <property type="entry name" value="Bac_transf"/>
    <property type="match status" value="1"/>
</dbReference>
<feature type="domain" description="Bacterial sugar transferase" evidence="3">
    <location>
        <begin position="112"/>
        <end position="300"/>
    </location>
</feature>
<feature type="compositionally biased region" description="Basic and acidic residues" evidence="2">
    <location>
        <begin position="1"/>
        <end position="11"/>
    </location>
</feature>
<sequence length="306" mass="33844">MLTYERAKSNTDDLASEGLGQGGLPPHASAEPDPVACSQKPSPCDAAAVALQDSVEPSSSGAESVRRIRRLLTSETGAAAIRLPAVHYSEAAPTEAAGEPWSVIAAFEFFGKRAIDIAGSAFGLLVSSPLWALLWVVNRAFGDGPLLYTHNRVGKDGMIFRCYKFRTMVASADRMKTELATDNEHADPRTFKIRRDPRITPVGWWLRKFSLDELPQLLNILNGDMSLVGPRPPLPAEVELYSEEDWRRLAVKPGLTCIWQVSGRSNLPFERQLEMDLEYIQKQSLWFDLMLILRTVPAVLSCKGAY</sequence>
<proteinExistence type="inferred from homology"/>
<keyword evidence="5" id="KW-1185">Reference proteome</keyword>
<accession>A0A5C5ZL49</accession>
<comment type="similarity">
    <text evidence="1">Belongs to the bacterial sugar transferase family.</text>
</comment>
<evidence type="ECO:0000256" key="2">
    <source>
        <dbReference type="SAM" id="MobiDB-lite"/>
    </source>
</evidence>
<dbReference type="AlphaFoldDB" id="A0A5C5ZL49"/>
<dbReference type="GO" id="GO:0016780">
    <property type="term" value="F:phosphotransferase activity, for other substituted phosphate groups"/>
    <property type="evidence" value="ECO:0007669"/>
    <property type="project" value="TreeGrafter"/>
</dbReference>
<dbReference type="PANTHER" id="PTHR30576:SF10">
    <property type="entry name" value="SLL5057 PROTEIN"/>
    <property type="match status" value="1"/>
</dbReference>
<name>A0A5C5ZL49_9BACT</name>
<feature type="region of interest" description="Disordered" evidence="2">
    <location>
        <begin position="1"/>
        <end position="41"/>
    </location>
</feature>
<evidence type="ECO:0000313" key="4">
    <source>
        <dbReference type="EMBL" id="TWT87531.1"/>
    </source>
</evidence>
<dbReference type="EC" id="2.-.-.-" evidence="4"/>
<protein>
    <submittedName>
        <fullName evidence="4">Putative sugar transferase EpsL</fullName>
        <ecNumber evidence="4">2.-.-.-</ecNumber>
    </submittedName>
</protein>
<dbReference type="PANTHER" id="PTHR30576">
    <property type="entry name" value="COLANIC BIOSYNTHESIS UDP-GLUCOSE LIPID CARRIER TRANSFERASE"/>
    <property type="match status" value="1"/>
</dbReference>
<comment type="caution">
    <text evidence="4">The sequence shown here is derived from an EMBL/GenBank/DDBJ whole genome shotgun (WGS) entry which is preliminary data.</text>
</comment>
<evidence type="ECO:0000259" key="3">
    <source>
        <dbReference type="Pfam" id="PF02397"/>
    </source>
</evidence>
<evidence type="ECO:0000313" key="5">
    <source>
        <dbReference type="Proteomes" id="UP000315440"/>
    </source>
</evidence>
<evidence type="ECO:0000256" key="1">
    <source>
        <dbReference type="ARBA" id="ARBA00006464"/>
    </source>
</evidence>
<organism evidence="4 5">
    <name type="scientific">Pseudobythopirellula maris</name>
    <dbReference type="NCBI Taxonomy" id="2527991"/>
    <lineage>
        <taxon>Bacteria</taxon>
        <taxon>Pseudomonadati</taxon>
        <taxon>Planctomycetota</taxon>
        <taxon>Planctomycetia</taxon>
        <taxon>Pirellulales</taxon>
        <taxon>Lacipirellulaceae</taxon>
        <taxon>Pseudobythopirellula</taxon>
    </lineage>
</organism>
<keyword evidence="4" id="KW-0808">Transferase</keyword>
<gene>
    <name evidence="4" type="primary">epsL_3</name>
    <name evidence="4" type="ORF">Mal64_30720</name>
</gene>
<dbReference type="EMBL" id="SJPQ01000003">
    <property type="protein sequence ID" value="TWT87531.1"/>
    <property type="molecule type" value="Genomic_DNA"/>
</dbReference>
<reference evidence="4 5" key="1">
    <citation type="submission" date="2019-02" db="EMBL/GenBank/DDBJ databases">
        <title>Deep-cultivation of Planctomycetes and their phenomic and genomic characterization uncovers novel biology.</title>
        <authorList>
            <person name="Wiegand S."/>
            <person name="Jogler M."/>
            <person name="Boedeker C."/>
            <person name="Pinto D."/>
            <person name="Vollmers J."/>
            <person name="Rivas-Marin E."/>
            <person name="Kohn T."/>
            <person name="Peeters S.H."/>
            <person name="Heuer A."/>
            <person name="Rast P."/>
            <person name="Oberbeckmann S."/>
            <person name="Bunk B."/>
            <person name="Jeske O."/>
            <person name="Meyerdierks A."/>
            <person name="Storesund J.E."/>
            <person name="Kallscheuer N."/>
            <person name="Luecker S."/>
            <person name="Lage O.M."/>
            <person name="Pohl T."/>
            <person name="Merkel B.J."/>
            <person name="Hornburger P."/>
            <person name="Mueller R.-W."/>
            <person name="Bruemmer F."/>
            <person name="Labrenz M."/>
            <person name="Spormann A.M."/>
            <person name="Op Den Camp H."/>
            <person name="Overmann J."/>
            <person name="Amann R."/>
            <person name="Jetten M.S.M."/>
            <person name="Mascher T."/>
            <person name="Medema M.H."/>
            <person name="Devos D.P."/>
            <person name="Kaster A.-K."/>
            <person name="Ovreas L."/>
            <person name="Rohde M."/>
            <person name="Galperin M.Y."/>
            <person name="Jogler C."/>
        </authorList>
    </citation>
    <scope>NUCLEOTIDE SEQUENCE [LARGE SCALE GENOMIC DNA]</scope>
    <source>
        <strain evidence="4 5">Mal64</strain>
    </source>
</reference>